<proteinExistence type="predicted"/>
<dbReference type="SUPFAM" id="SSF52129">
    <property type="entry name" value="Caspase-like"/>
    <property type="match status" value="1"/>
</dbReference>
<dbReference type="Proteomes" id="UP000003416">
    <property type="component" value="Unassembled WGS sequence"/>
</dbReference>
<evidence type="ECO:0000313" key="1">
    <source>
        <dbReference type="EMBL" id="EGF56298.1"/>
    </source>
</evidence>
<dbReference type="Pfam" id="PF15889">
    <property type="entry name" value="DUF4738"/>
    <property type="match status" value="1"/>
</dbReference>
<dbReference type="GeneID" id="86049844"/>
<gene>
    <name evidence="1" type="ORF">HMPREF9446_02304</name>
</gene>
<dbReference type="RefSeq" id="WP_009125561.1">
    <property type="nucleotide sequence ID" value="NZ_GL882639.1"/>
</dbReference>
<accession>F3PU82</accession>
<dbReference type="EMBL" id="AFBN01000042">
    <property type="protein sequence ID" value="EGF56298.1"/>
    <property type="molecule type" value="Genomic_DNA"/>
</dbReference>
<dbReference type="InterPro" id="IPR029030">
    <property type="entry name" value="Caspase-like_dom_sf"/>
</dbReference>
<organism evidence="1 2">
    <name type="scientific">Bacteroides fluxus YIT 12057</name>
    <dbReference type="NCBI Taxonomy" id="763034"/>
    <lineage>
        <taxon>Bacteria</taxon>
        <taxon>Pseudomonadati</taxon>
        <taxon>Bacteroidota</taxon>
        <taxon>Bacteroidia</taxon>
        <taxon>Bacteroidales</taxon>
        <taxon>Bacteroidaceae</taxon>
        <taxon>Bacteroides</taxon>
    </lineage>
</organism>
<dbReference type="HOGENOM" id="CLU_1060297_0_0_10"/>
<name>F3PU82_9BACE</name>
<dbReference type="eggNOG" id="ENOG502ZNEJ">
    <property type="taxonomic scope" value="Bacteria"/>
</dbReference>
<dbReference type="PROSITE" id="PS51257">
    <property type="entry name" value="PROKAR_LIPOPROTEIN"/>
    <property type="match status" value="1"/>
</dbReference>
<comment type="caution">
    <text evidence="1">The sequence shown here is derived from an EMBL/GenBank/DDBJ whole genome shotgun (WGS) entry which is preliminary data.</text>
</comment>
<protein>
    <recommendedName>
        <fullName evidence="3">DUF4738 domain-containing protein</fullName>
    </recommendedName>
</protein>
<dbReference type="STRING" id="763034.HMPREF9446_02304"/>
<evidence type="ECO:0000313" key="2">
    <source>
        <dbReference type="Proteomes" id="UP000003416"/>
    </source>
</evidence>
<dbReference type="Gene3D" id="2.40.128.510">
    <property type="entry name" value="Protein of unknown function DUF4738"/>
    <property type="match status" value="1"/>
</dbReference>
<reference evidence="1 2" key="1">
    <citation type="submission" date="2011-02" db="EMBL/GenBank/DDBJ databases">
        <authorList>
            <person name="Weinstock G."/>
            <person name="Sodergren E."/>
            <person name="Clifton S."/>
            <person name="Fulton L."/>
            <person name="Fulton B."/>
            <person name="Courtney L."/>
            <person name="Fronick C."/>
            <person name="Harrison M."/>
            <person name="Strong C."/>
            <person name="Farmer C."/>
            <person name="Delahaunty K."/>
            <person name="Markovic C."/>
            <person name="Hall O."/>
            <person name="Minx P."/>
            <person name="Tomlinson C."/>
            <person name="Mitreva M."/>
            <person name="Hou S."/>
            <person name="Chen J."/>
            <person name="Wollam A."/>
            <person name="Pepin K.H."/>
            <person name="Johnson M."/>
            <person name="Bhonagiri V."/>
            <person name="Zhang X."/>
            <person name="Suruliraj S."/>
            <person name="Warren W."/>
            <person name="Chinwalla A."/>
            <person name="Mardis E.R."/>
            <person name="Wilson R.K."/>
        </authorList>
    </citation>
    <scope>NUCLEOTIDE SEQUENCE [LARGE SCALE GENOMIC DNA]</scope>
    <source>
        <strain evidence="1 2">YIT 12057</strain>
    </source>
</reference>
<evidence type="ECO:0008006" key="3">
    <source>
        <dbReference type="Google" id="ProtNLM"/>
    </source>
</evidence>
<dbReference type="AlphaFoldDB" id="F3PU82"/>
<sequence>MRKIVTGLCSIILLAACNGSSKDAGLTEEDLTAKGLLQGIWMDDETEMPMMRIDGDTIYYADPQNAPVMFKVVHDTLYVYGNEPARYKIDRQTEYSFWFHSLADEIIKMHKSDNAEDSLAFTNGEVEVIPTAPEVIKKDSIVLYKGTRYRGYVYINPSKMKVTKTSYSENGYSVDNVYYDNVIHICVYEGRKMLYGQDITKKVFSGIFPEAFLSQTILSDMNFTGVSSKGYHYQAILRIPESSVSNLVNMIIDFNNKLSIKKAE</sequence>
<dbReference type="InterPro" id="IPR031762">
    <property type="entry name" value="DUF4738"/>
</dbReference>
<keyword evidence="2" id="KW-1185">Reference proteome</keyword>